<dbReference type="Gene3D" id="3.10.10.10">
    <property type="entry name" value="HIV Type 1 Reverse Transcriptase, subunit A, domain 1"/>
    <property type="match status" value="1"/>
</dbReference>
<dbReference type="OrthoDB" id="8061593at2759"/>
<dbReference type="Gene3D" id="3.30.70.270">
    <property type="match status" value="1"/>
</dbReference>
<reference evidence="3" key="1">
    <citation type="journal article" date="2014" name="BMC Genomics">
        <title>Characterizing the developmental transcriptome of the oriental fruit fly, Bactrocera dorsalis (Diptera: Tephritidae) through comparative genomic analysis with Drosophila melanogaster utilizing modENCODE datasets.</title>
        <authorList>
            <person name="Geib S.M."/>
            <person name="Calla B."/>
            <person name="Hall B."/>
            <person name="Hou S."/>
            <person name="Manoukis N.C."/>
        </authorList>
    </citation>
    <scope>NUCLEOTIDE SEQUENCE</scope>
    <source>
        <strain evidence="3">Punador</strain>
    </source>
</reference>
<dbReference type="InterPro" id="IPR053134">
    <property type="entry name" value="RNA-dir_DNA_polymerase"/>
</dbReference>
<dbReference type="Gene3D" id="2.40.70.10">
    <property type="entry name" value="Acid Proteases"/>
    <property type="match status" value="1"/>
</dbReference>
<accession>A0A034VIH7</accession>
<dbReference type="InterPro" id="IPR021109">
    <property type="entry name" value="Peptidase_aspartic_dom_sf"/>
</dbReference>
<evidence type="ECO:0000259" key="2">
    <source>
        <dbReference type="PROSITE" id="PS50878"/>
    </source>
</evidence>
<sequence length="450" mass="50339">MLQGVWPSGCANKRMLSSTTGKRRRVSPKTRRGGPTEISAKPPIILHQERGRLYALITLGGEPAEAVIDTGASKSFISPRVAEHMDAIGNSKKVAVAIEIQMADGTTSKIFDAVETTIQLGQTSLKAVLHVMPGAIDDVILGLDTLGNMGAIVSCGGHQVVLKASDAQQSTAARTMSSKAVSNVTLNTPDTRLLKRRMKKKTRREPKCRRVNRLGTSSAVNQRNEAARIRDFLDEELRKFESMNGVTTVAEHKITMTDSRPIKQRYFPRNPAMQAIINAEIDELLAKKCIEPSHSPHSAPIVLARKKNGKWRLCVDYRQLNARSVPDAYPLPRIQHILDKLRRARYISSLDLKNGYWQIPLEQGSRPYTAFTVPGRGLFQWRVMPFGLHSAPATFQRVLDQVIGPEMEPHAFAYLDDIIVIGSTFEEHIRNLRKVLQRLQQKERNMLRMC</sequence>
<name>A0A034VIH7_BACDO</name>
<dbReference type="SUPFAM" id="SSF50630">
    <property type="entry name" value="Acid proteases"/>
    <property type="match status" value="1"/>
</dbReference>
<feature type="compositionally biased region" description="Basic residues" evidence="1">
    <location>
        <begin position="21"/>
        <end position="32"/>
    </location>
</feature>
<dbReference type="Pfam" id="PF00078">
    <property type="entry name" value="RVT_1"/>
    <property type="match status" value="1"/>
</dbReference>
<dbReference type="PROSITE" id="PS00141">
    <property type="entry name" value="ASP_PROTEASE"/>
    <property type="match status" value="1"/>
</dbReference>
<feature type="region of interest" description="Disordered" evidence="1">
    <location>
        <begin position="1"/>
        <end position="39"/>
    </location>
</feature>
<dbReference type="InterPro" id="IPR001969">
    <property type="entry name" value="Aspartic_peptidase_AS"/>
</dbReference>
<dbReference type="AlphaFoldDB" id="A0A034VIH7"/>
<dbReference type="Pfam" id="PF13975">
    <property type="entry name" value="gag-asp_proteas"/>
    <property type="match status" value="1"/>
</dbReference>
<dbReference type="SUPFAM" id="SSF56672">
    <property type="entry name" value="DNA/RNA polymerases"/>
    <property type="match status" value="1"/>
</dbReference>
<dbReference type="EMBL" id="GAKP01017599">
    <property type="protein sequence ID" value="JAC41353.1"/>
    <property type="molecule type" value="Transcribed_RNA"/>
</dbReference>
<dbReference type="CDD" id="cd00303">
    <property type="entry name" value="retropepsin_like"/>
    <property type="match status" value="1"/>
</dbReference>
<evidence type="ECO:0000256" key="1">
    <source>
        <dbReference type="SAM" id="MobiDB-lite"/>
    </source>
</evidence>
<dbReference type="InterPro" id="IPR043128">
    <property type="entry name" value="Rev_trsase/Diguanyl_cyclase"/>
</dbReference>
<dbReference type="InterPro" id="IPR000477">
    <property type="entry name" value="RT_dom"/>
</dbReference>
<dbReference type="PANTHER" id="PTHR24559">
    <property type="entry name" value="TRANSPOSON TY3-I GAG-POL POLYPROTEIN"/>
    <property type="match status" value="1"/>
</dbReference>
<dbReference type="InterPro" id="IPR043502">
    <property type="entry name" value="DNA/RNA_pol_sf"/>
</dbReference>
<dbReference type="PROSITE" id="PS50878">
    <property type="entry name" value="RT_POL"/>
    <property type="match status" value="1"/>
</dbReference>
<dbReference type="CDD" id="cd01647">
    <property type="entry name" value="RT_LTR"/>
    <property type="match status" value="1"/>
</dbReference>
<protein>
    <submittedName>
        <fullName evidence="3">Retrovirus-related Pol polyprotein from transposon gypsy</fullName>
    </submittedName>
</protein>
<dbReference type="PANTHER" id="PTHR24559:SF444">
    <property type="entry name" value="REVERSE TRANSCRIPTASE DOMAIN-CONTAINING PROTEIN"/>
    <property type="match status" value="1"/>
</dbReference>
<gene>
    <name evidence="3" type="primary">POLY</name>
</gene>
<dbReference type="GO" id="GO:0006508">
    <property type="term" value="P:proteolysis"/>
    <property type="evidence" value="ECO:0007669"/>
    <property type="project" value="InterPro"/>
</dbReference>
<dbReference type="GO" id="GO:0004190">
    <property type="term" value="F:aspartic-type endopeptidase activity"/>
    <property type="evidence" value="ECO:0007669"/>
    <property type="project" value="InterPro"/>
</dbReference>
<feature type="domain" description="Reverse transcriptase" evidence="2">
    <location>
        <begin position="285"/>
        <end position="450"/>
    </location>
</feature>
<dbReference type="GO" id="GO:0071897">
    <property type="term" value="P:DNA biosynthetic process"/>
    <property type="evidence" value="ECO:0007669"/>
    <property type="project" value="UniProtKB-ARBA"/>
</dbReference>
<organism evidence="3">
    <name type="scientific">Bactrocera dorsalis</name>
    <name type="common">Oriental fruit fly</name>
    <name type="synonym">Dacus dorsalis</name>
    <dbReference type="NCBI Taxonomy" id="27457"/>
    <lineage>
        <taxon>Eukaryota</taxon>
        <taxon>Metazoa</taxon>
        <taxon>Ecdysozoa</taxon>
        <taxon>Arthropoda</taxon>
        <taxon>Hexapoda</taxon>
        <taxon>Insecta</taxon>
        <taxon>Pterygota</taxon>
        <taxon>Neoptera</taxon>
        <taxon>Endopterygota</taxon>
        <taxon>Diptera</taxon>
        <taxon>Brachycera</taxon>
        <taxon>Muscomorpha</taxon>
        <taxon>Tephritoidea</taxon>
        <taxon>Tephritidae</taxon>
        <taxon>Bactrocera</taxon>
        <taxon>Bactrocera</taxon>
    </lineage>
</organism>
<proteinExistence type="predicted"/>
<evidence type="ECO:0000313" key="3">
    <source>
        <dbReference type="EMBL" id="JAC41353.1"/>
    </source>
</evidence>